<evidence type="ECO:0000313" key="5">
    <source>
        <dbReference type="Proteomes" id="UP000694700"/>
    </source>
</evidence>
<keyword evidence="2" id="KW-0175">Coiled coil</keyword>
<proteinExistence type="predicted"/>
<sequence length="239" mass="27105">MDEVEQMKQCLEVLSRDECRARGSEEEEEEEEEDEREEALEMLSELCENLDNARDLMKLGGLDLCMSRCLCHSEAGIRWRAAHLIASCAQNMPEVQFYLLNQGALLTLLQLADHDANSTVRVKALYAVSCKYKRSEDFVLFDSLDVLYSQMFYSCMCSILLPFSDTVLSMGMVQQLVSVLRSPHSSVHEHVLGALCCLVEDSPRGVNDCRDASLGLEELLNQRVQDLKGREESLVKYCF</sequence>
<accession>A0A8C1YEV6</accession>
<dbReference type="PANTHER" id="PTHR19316">
    <property type="entry name" value="PROTEIN FOLDING REGULATOR"/>
    <property type="match status" value="1"/>
</dbReference>
<dbReference type="InterPro" id="IPR011989">
    <property type="entry name" value="ARM-like"/>
</dbReference>
<feature type="domain" description="Nucleotide exchange factor Fes1" evidence="3">
    <location>
        <begin position="2"/>
        <end position="56"/>
    </location>
</feature>
<dbReference type="InterPro" id="IPR013918">
    <property type="entry name" value="Nucleotide_exch_fac_Fes1"/>
</dbReference>
<dbReference type="Gene3D" id="1.25.10.10">
    <property type="entry name" value="Leucine-rich Repeat Variant"/>
    <property type="match status" value="2"/>
</dbReference>
<dbReference type="Ensembl" id="ENSCCRT00015000525.1">
    <property type="protein sequence ID" value="ENSCCRP00015000499.1"/>
    <property type="gene ID" value="ENSCCRG00015000337.1"/>
</dbReference>
<evidence type="ECO:0000256" key="2">
    <source>
        <dbReference type="SAM" id="Coils"/>
    </source>
</evidence>
<organism evidence="4 5">
    <name type="scientific">Cyprinus carpio</name>
    <name type="common">Common carp</name>
    <dbReference type="NCBI Taxonomy" id="7962"/>
    <lineage>
        <taxon>Eukaryota</taxon>
        <taxon>Metazoa</taxon>
        <taxon>Chordata</taxon>
        <taxon>Craniata</taxon>
        <taxon>Vertebrata</taxon>
        <taxon>Euteleostomi</taxon>
        <taxon>Actinopterygii</taxon>
        <taxon>Neopterygii</taxon>
        <taxon>Teleostei</taxon>
        <taxon>Ostariophysi</taxon>
        <taxon>Cypriniformes</taxon>
        <taxon>Cyprinidae</taxon>
        <taxon>Cyprininae</taxon>
        <taxon>Cyprinus</taxon>
    </lineage>
</organism>
<dbReference type="Pfam" id="PF08609">
    <property type="entry name" value="Fes1"/>
    <property type="match status" value="1"/>
</dbReference>
<protein>
    <submittedName>
        <fullName evidence="4">HSPA (heat shock 70kDa) binding protein, cytoplasmic cochaperone 1</fullName>
    </submittedName>
</protein>
<dbReference type="SUPFAM" id="SSF48371">
    <property type="entry name" value="ARM repeat"/>
    <property type="match status" value="1"/>
</dbReference>
<dbReference type="AlphaFoldDB" id="A0A8C1YEV6"/>
<evidence type="ECO:0000259" key="3">
    <source>
        <dbReference type="Pfam" id="PF08609"/>
    </source>
</evidence>
<dbReference type="GO" id="GO:0000774">
    <property type="term" value="F:adenyl-nucleotide exchange factor activity"/>
    <property type="evidence" value="ECO:0007669"/>
    <property type="project" value="TreeGrafter"/>
</dbReference>
<dbReference type="PANTHER" id="PTHR19316:SF18">
    <property type="entry name" value="HSP70-BINDING PROTEIN 1"/>
    <property type="match status" value="1"/>
</dbReference>
<dbReference type="InterPro" id="IPR016024">
    <property type="entry name" value="ARM-type_fold"/>
</dbReference>
<name>A0A8C1YEV6_CYPCA</name>
<dbReference type="InterPro" id="IPR050693">
    <property type="entry name" value="Hsp70_NEF-Inhibitors"/>
</dbReference>
<evidence type="ECO:0000256" key="1">
    <source>
        <dbReference type="ARBA" id="ARBA00022737"/>
    </source>
</evidence>
<feature type="coiled-coil region" evidence="2">
    <location>
        <begin position="22"/>
        <end position="56"/>
    </location>
</feature>
<evidence type="ECO:0000313" key="4">
    <source>
        <dbReference type="Ensembl" id="ENSCCRP00015000499.1"/>
    </source>
</evidence>
<keyword evidence="1" id="KW-0677">Repeat</keyword>
<dbReference type="GO" id="GO:0005783">
    <property type="term" value="C:endoplasmic reticulum"/>
    <property type="evidence" value="ECO:0007669"/>
    <property type="project" value="TreeGrafter"/>
</dbReference>
<reference evidence="4" key="1">
    <citation type="submission" date="2025-08" db="UniProtKB">
        <authorList>
            <consortium name="Ensembl"/>
        </authorList>
    </citation>
    <scope>IDENTIFICATION</scope>
</reference>
<dbReference type="Proteomes" id="UP000694700">
    <property type="component" value="Unplaced"/>
</dbReference>